<reference evidence="3" key="1">
    <citation type="journal article" date="2023" name="Mol. Phylogenet. Evol.">
        <title>Genome-scale phylogeny and comparative genomics of the fungal order Sordariales.</title>
        <authorList>
            <person name="Hensen N."/>
            <person name="Bonometti L."/>
            <person name="Westerberg I."/>
            <person name="Brannstrom I.O."/>
            <person name="Guillou S."/>
            <person name="Cros-Aarteil S."/>
            <person name="Calhoun S."/>
            <person name="Haridas S."/>
            <person name="Kuo A."/>
            <person name="Mondo S."/>
            <person name="Pangilinan J."/>
            <person name="Riley R."/>
            <person name="LaButti K."/>
            <person name="Andreopoulos B."/>
            <person name="Lipzen A."/>
            <person name="Chen C."/>
            <person name="Yan M."/>
            <person name="Daum C."/>
            <person name="Ng V."/>
            <person name="Clum A."/>
            <person name="Steindorff A."/>
            <person name="Ohm R.A."/>
            <person name="Martin F."/>
            <person name="Silar P."/>
            <person name="Natvig D.O."/>
            <person name="Lalanne C."/>
            <person name="Gautier V."/>
            <person name="Ament-Velasquez S.L."/>
            <person name="Kruys A."/>
            <person name="Hutchinson M.I."/>
            <person name="Powell A.J."/>
            <person name="Barry K."/>
            <person name="Miller A.N."/>
            <person name="Grigoriev I.V."/>
            <person name="Debuchy R."/>
            <person name="Gladieux P."/>
            <person name="Hiltunen Thoren M."/>
            <person name="Johannesson H."/>
        </authorList>
    </citation>
    <scope>NUCLEOTIDE SEQUENCE</scope>
    <source>
        <strain evidence="3">CBS 232.78</strain>
    </source>
</reference>
<sequence length="621" mass="67207">MSPLSPQLQSPQYQYHQVPEQMADVHFAPPVPEKQLQFRVGQDPMAPSPVGWDPKMGTTDASSQKSGESLFSKANSWTYEMVSMLVAIAAVGSIIAVLSYYDGKPLPSWPSSLTINAVVAILATVATASMSVPLSSGLGQLKWIRFKEGRAPLSDMELFDDASRGPYGALNLLLRARGGFVGSFGAIIMVIVLLLNPFSQQIATFPVRTVFSPIGATNYRAEKYGPALSGNSDAAPYVPILPLKAAVYNGMFAENGKPWLGLPVNCQTGNCTWEPIETLAVCYSCVDMSEYIERFCSNDTSGCGWSLPSGARLNSSAQVLSMTSLFPGSAAKSSYSTIMKLIFMGSEAQGGKPDVVQPWARQCTLSSCVQTLRSEMVNGNLNETIISQTTNDTIPSNDARIKGVAEPVLITSNTTNTVYTMKAEAMLAIESWFTMLFRNGTASRNTKFTNQTMNNLPGSAIVVNLTVGISSGVTFFDTDMVQAFYWNYYEYPRGIDMLMSDLAISMTASIRAVSGKMVNGTSLSTETFVSVRWGFVTIPVLAVLLGSAFLVMAVIKTLTSGAKPWKTSALAMLFHGLDEDAREKFDELDSLADKRREARGIRVKLDAPMGGGGTLKIDRMY</sequence>
<dbReference type="PANTHER" id="PTHR35394:SF6">
    <property type="entry name" value="DUF3176 DOMAIN-CONTAINING PROTEIN"/>
    <property type="match status" value="1"/>
</dbReference>
<dbReference type="PANTHER" id="PTHR35394">
    <property type="entry name" value="DUF3176 DOMAIN-CONTAINING PROTEIN"/>
    <property type="match status" value="1"/>
</dbReference>
<dbReference type="EMBL" id="JAULSW010000001">
    <property type="protein sequence ID" value="KAK3395213.1"/>
    <property type="molecule type" value="Genomic_DNA"/>
</dbReference>
<evidence type="ECO:0000313" key="3">
    <source>
        <dbReference type="EMBL" id="KAK3395213.1"/>
    </source>
</evidence>
<keyword evidence="2" id="KW-0472">Membrane</keyword>
<feature type="transmembrane region" description="Helical" evidence="2">
    <location>
        <begin position="533"/>
        <end position="555"/>
    </location>
</feature>
<dbReference type="Pfam" id="PF11374">
    <property type="entry name" value="DUF3176"/>
    <property type="match status" value="1"/>
</dbReference>
<keyword evidence="4" id="KW-1185">Reference proteome</keyword>
<dbReference type="InterPro" id="IPR021514">
    <property type="entry name" value="DUF3176"/>
</dbReference>
<proteinExistence type="predicted"/>
<organism evidence="3 4">
    <name type="scientific">Podospora didyma</name>
    <dbReference type="NCBI Taxonomy" id="330526"/>
    <lineage>
        <taxon>Eukaryota</taxon>
        <taxon>Fungi</taxon>
        <taxon>Dikarya</taxon>
        <taxon>Ascomycota</taxon>
        <taxon>Pezizomycotina</taxon>
        <taxon>Sordariomycetes</taxon>
        <taxon>Sordariomycetidae</taxon>
        <taxon>Sordariales</taxon>
        <taxon>Podosporaceae</taxon>
        <taxon>Podospora</taxon>
    </lineage>
</organism>
<comment type="caution">
    <text evidence="3">The sequence shown here is derived from an EMBL/GenBank/DDBJ whole genome shotgun (WGS) entry which is preliminary data.</text>
</comment>
<keyword evidence="2" id="KW-1133">Transmembrane helix</keyword>
<dbReference type="AlphaFoldDB" id="A0AAE0U8T9"/>
<evidence type="ECO:0000256" key="2">
    <source>
        <dbReference type="SAM" id="Phobius"/>
    </source>
</evidence>
<evidence type="ECO:0000313" key="4">
    <source>
        <dbReference type="Proteomes" id="UP001285441"/>
    </source>
</evidence>
<feature type="transmembrane region" description="Helical" evidence="2">
    <location>
        <begin position="113"/>
        <end position="135"/>
    </location>
</feature>
<dbReference type="Proteomes" id="UP001285441">
    <property type="component" value="Unassembled WGS sequence"/>
</dbReference>
<gene>
    <name evidence="3" type="ORF">B0H63DRAFT_386978</name>
</gene>
<reference evidence="3" key="2">
    <citation type="submission" date="2023-06" db="EMBL/GenBank/DDBJ databases">
        <authorList>
            <consortium name="Lawrence Berkeley National Laboratory"/>
            <person name="Haridas S."/>
            <person name="Hensen N."/>
            <person name="Bonometti L."/>
            <person name="Westerberg I."/>
            <person name="Brannstrom I.O."/>
            <person name="Guillou S."/>
            <person name="Cros-Aarteil S."/>
            <person name="Calhoun S."/>
            <person name="Kuo A."/>
            <person name="Mondo S."/>
            <person name="Pangilinan J."/>
            <person name="Riley R."/>
            <person name="LaButti K."/>
            <person name="Andreopoulos B."/>
            <person name="Lipzen A."/>
            <person name="Chen C."/>
            <person name="Yanf M."/>
            <person name="Daum C."/>
            <person name="Ng V."/>
            <person name="Clum A."/>
            <person name="Steindorff A."/>
            <person name="Ohm R."/>
            <person name="Martin F."/>
            <person name="Silar P."/>
            <person name="Natvig D."/>
            <person name="Lalanne C."/>
            <person name="Gautier V."/>
            <person name="Ament-velasquez S.L."/>
            <person name="Kruys A."/>
            <person name="Hutchinson M.I."/>
            <person name="Powell A.J."/>
            <person name="Barry K."/>
            <person name="Miller A.N."/>
            <person name="Grigoriev I.V."/>
            <person name="Debuchy R."/>
            <person name="Gladieux P."/>
            <person name="Thoren M.H."/>
            <person name="Johannesson H."/>
        </authorList>
    </citation>
    <scope>NUCLEOTIDE SEQUENCE</scope>
    <source>
        <strain evidence="3">CBS 232.78</strain>
    </source>
</reference>
<feature type="transmembrane region" description="Helical" evidence="2">
    <location>
        <begin position="180"/>
        <end position="198"/>
    </location>
</feature>
<protein>
    <submittedName>
        <fullName evidence="3">Uncharacterized protein</fullName>
    </submittedName>
</protein>
<evidence type="ECO:0000256" key="1">
    <source>
        <dbReference type="SAM" id="MobiDB-lite"/>
    </source>
</evidence>
<feature type="transmembrane region" description="Helical" evidence="2">
    <location>
        <begin position="81"/>
        <end position="101"/>
    </location>
</feature>
<keyword evidence="2" id="KW-0812">Transmembrane</keyword>
<accession>A0AAE0U8T9</accession>
<feature type="region of interest" description="Disordered" evidence="1">
    <location>
        <begin position="47"/>
        <end position="67"/>
    </location>
</feature>
<name>A0AAE0U8T9_9PEZI</name>